<evidence type="ECO:0000313" key="1">
    <source>
        <dbReference type="EMBL" id="SEB12820.1"/>
    </source>
</evidence>
<organism evidence="1 2">
    <name type="scientific">Chitinophaga terrae</name>
    <name type="common">ex Kim and Jung 2007</name>
    <dbReference type="NCBI Taxonomy" id="408074"/>
    <lineage>
        <taxon>Bacteria</taxon>
        <taxon>Pseudomonadati</taxon>
        <taxon>Bacteroidota</taxon>
        <taxon>Chitinophagia</taxon>
        <taxon>Chitinophagales</taxon>
        <taxon>Chitinophagaceae</taxon>
        <taxon>Chitinophaga</taxon>
    </lineage>
</organism>
<dbReference type="EMBL" id="FNRL01000063">
    <property type="protein sequence ID" value="SEB12820.1"/>
    <property type="molecule type" value="Genomic_DNA"/>
</dbReference>
<dbReference type="AlphaFoldDB" id="A0A1H4GUT2"/>
<proteinExistence type="predicted"/>
<reference evidence="2" key="1">
    <citation type="submission" date="2016-10" db="EMBL/GenBank/DDBJ databases">
        <authorList>
            <person name="Varghese N."/>
            <person name="Submissions S."/>
        </authorList>
    </citation>
    <scope>NUCLEOTIDE SEQUENCE [LARGE SCALE GENOMIC DNA]</scope>
    <source>
        <strain evidence="2">DSM 23920</strain>
    </source>
</reference>
<protein>
    <recommendedName>
        <fullName evidence="3">Peptidase MA-like domain-containing protein</fullName>
    </recommendedName>
</protein>
<sequence>MNLYYDFSASSIRIFKGLLKIGVDLKNNKVIFPVYNSQYQTISYSNITFYIKKNDSDTQHLKLLEANNFLSETIQTIRIESAQFNPPSKKLKYIVGDGYFGALEYYSFYNFFSSSRFVRSGCLIIDVLSGGFYKHEIIHYIFSNYQFNRFLDEGIATLFSGGEIQFKTSTLNCWSEMCNKIHTDKKYRNAIDTEELLSNFQYKPEMYAISAMLLFKYYRKVGGKIFYDTLFNKLIKFSDAESVDFLKKELGIQQLSTFVVNTGVSLWEEIATKNI</sequence>
<keyword evidence="2" id="KW-1185">Reference proteome</keyword>
<evidence type="ECO:0008006" key="3">
    <source>
        <dbReference type="Google" id="ProtNLM"/>
    </source>
</evidence>
<accession>A0A1H4GUT2</accession>
<evidence type="ECO:0000313" key="2">
    <source>
        <dbReference type="Proteomes" id="UP000199656"/>
    </source>
</evidence>
<dbReference type="Proteomes" id="UP000199656">
    <property type="component" value="Unassembled WGS sequence"/>
</dbReference>
<name>A0A1H4GUT2_9BACT</name>
<gene>
    <name evidence="1" type="ORF">SAMN05660909_05695</name>
</gene>
<dbReference type="SUPFAM" id="SSF55486">
    <property type="entry name" value="Metalloproteases ('zincins'), catalytic domain"/>
    <property type="match status" value="1"/>
</dbReference>